<comment type="caution">
    <text evidence="2">The sequence shown here is derived from an EMBL/GenBank/DDBJ whole genome shotgun (WGS) entry which is preliminary data.</text>
</comment>
<reference evidence="2 3" key="1">
    <citation type="journal article" date="2012" name="J. Bacteriol.">
        <title>Genome Sequence of n-Alkane-Degrading Hydrocarboniphaga effusa Strain AP103T (ATCC BAA-332T).</title>
        <authorList>
            <person name="Chang H.K."/>
            <person name="Zylstra G.J."/>
            <person name="Chae J.C."/>
        </authorList>
    </citation>
    <scope>NUCLEOTIDE SEQUENCE [LARGE SCALE GENOMIC DNA]</scope>
    <source>
        <strain evidence="2 3">AP103</strain>
    </source>
</reference>
<proteinExistence type="predicted"/>
<accession>I7Z9X8</accession>
<protein>
    <submittedName>
        <fullName evidence="2">Uncharacterized protein</fullName>
    </submittedName>
</protein>
<evidence type="ECO:0000313" key="3">
    <source>
        <dbReference type="Proteomes" id="UP000003704"/>
    </source>
</evidence>
<dbReference type="AlphaFoldDB" id="I7Z9X8"/>
<evidence type="ECO:0000313" key="2">
    <source>
        <dbReference type="EMBL" id="EIT68447.1"/>
    </source>
</evidence>
<gene>
    <name evidence="2" type="ORF">WQQ_36420</name>
</gene>
<keyword evidence="3" id="KW-1185">Reference proteome</keyword>
<dbReference type="EMBL" id="AKGD01000003">
    <property type="protein sequence ID" value="EIT68447.1"/>
    <property type="molecule type" value="Genomic_DNA"/>
</dbReference>
<evidence type="ECO:0000256" key="1">
    <source>
        <dbReference type="SAM" id="MobiDB-lite"/>
    </source>
</evidence>
<name>I7Z9X8_9GAMM</name>
<dbReference type="STRING" id="1172194.WQQ_36420"/>
<sequence length="41" mass="4215">MNQSGAFGAEFALLKAGSKRRPRRAATVVDSPVSGGAPISR</sequence>
<feature type="region of interest" description="Disordered" evidence="1">
    <location>
        <begin position="17"/>
        <end position="41"/>
    </location>
</feature>
<dbReference type="Proteomes" id="UP000003704">
    <property type="component" value="Unassembled WGS sequence"/>
</dbReference>
<organism evidence="2 3">
    <name type="scientific">Hydrocarboniphaga effusa AP103</name>
    <dbReference type="NCBI Taxonomy" id="1172194"/>
    <lineage>
        <taxon>Bacteria</taxon>
        <taxon>Pseudomonadati</taxon>
        <taxon>Pseudomonadota</taxon>
        <taxon>Gammaproteobacteria</taxon>
        <taxon>Nevskiales</taxon>
        <taxon>Nevskiaceae</taxon>
        <taxon>Hydrocarboniphaga</taxon>
    </lineage>
</organism>